<dbReference type="NCBIfam" id="TIGR01076">
    <property type="entry name" value="sortase_fam"/>
    <property type="match status" value="1"/>
</dbReference>
<sequence>MTRRRVLLWCGAGLLAAGLAVLGYVAWQYVGTNVVAERAQARNIERLEEQWRRLPTSQEGAAGPSETPVDLGDALAIVRVPRFGDDYVMPVVEGVDDDALSSGLGHFEDSAAPGGTGNFALAGHRVTHGEPLRHIDALQPGDVVTVETARATYTYEIDTDPDDLEVDDDDAWVIAPEPVNPDDAGTGPADARRLLTLVTCAELFHTDERTVVFGHLVDTAEK</sequence>
<dbReference type="NCBIfam" id="NF033747">
    <property type="entry name" value="class_E_sortase"/>
    <property type="match status" value="1"/>
</dbReference>
<reference evidence="3 4" key="1">
    <citation type="submission" date="2019-12" db="EMBL/GenBank/DDBJ databases">
        <authorList>
            <person name="Huq M.A."/>
        </authorList>
    </citation>
    <scope>NUCLEOTIDE SEQUENCE [LARGE SCALE GENOMIC DNA]</scope>
    <source>
        <strain evidence="3 4">MAH-18</strain>
    </source>
</reference>
<dbReference type="InterPro" id="IPR042003">
    <property type="entry name" value="Sortase_E"/>
</dbReference>
<dbReference type="InterPro" id="IPR023365">
    <property type="entry name" value="Sortase_dom-sf"/>
</dbReference>
<proteinExistence type="predicted"/>
<comment type="caution">
    <text evidence="3">The sequence shown here is derived from an EMBL/GenBank/DDBJ whole genome shotgun (WGS) entry which is preliminary data.</text>
</comment>
<name>A0A6L6XS31_9ACTN</name>
<evidence type="ECO:0000256" key="2">
    <source>
        <dbReference type="PIRSR" id="PIRSR605754-1"/>
    </source>
</evidence>
<dbReference type="RefSeq" id="WP_157342314.1">
    <property type="nucleotide sequence ID" value="NZ_WSEK01000004.1"/>
</dbReference>
<evidence type="ECO:0000256" key="1">
    <source>
        <dbReference type="ARBA" id="ARBA00022801"/>
    </source>
</evidence>
<dbReference type="Gene3D" id="2.40.260.10">
    <property type="entry name" value="Sortase"/>
    <property type="match status" value="1"/>
</dbReference>
<keyword evidence="1" id="KW-0378">Hydrolase</keyword>
<accession>A0A6L6XS31</accession>
<dbReference type="InterPro" id="IPR005754">
    <property type="entry name" value="Sortase"/>
</dbReference>
<feature type="active site" description="Acyl-thioester intermediate" evidence="2">
    <location>
        <position position="200"/>
    </location>
</feature>
<evidence type="ECO:0000313" key="3">
    <source>
        <dbReference type="EMBL" id="MVQ49583.1"/>
    </source>
</evidence>
<protein>
    <submittedName>
        <fullName evidence="3">Class E sortase</fullName>
    </submittedName>
</protein>
<evidence type="ECO:0000313" key="4">
    <source>
        <dbReference type="Proteomes" id="UP000473525"/>
    </source>
</evidence>
<dbReference type="Pfam" id="PF04203">
    <property type="entry name" value="Sortase"/>
    <property type="match status" value="1"/>
</dbReference>
<dbReference type="Proteomes" id="UP000473525">
    <property type="component" value="Unassembled WGS sequence"/>
</dbReference>
<dbReference type="EMBL" id="WSEK01000004">
    <property type="protein sequence ID" value="MVQ49583.1"/>
    <property type="molecule type" value="Genomic_DNA"/>
</dbReference>
<feature type="active site" description="Proton donor/acceptor" evidence="2">
    <location>
        <position position="124"/>
    </location>
</feature>
<dbReference type="GO" id="GO:0016787">
    <property type="term" value="F:hydrolase activity"/>
    <property type="evidence" value="ECO:0007669"/>
    <property type="project" value="UniProtKB-KW"/>
</dbReference>
<dbReference type="SUPFAM" id="SSF63817">
    <property type="entry name" value="Sortase"/>
    <property type="match status" value="1"/>
</dbReference>
<dbReference type="InterPro" id="IPR053465">
    <property type="entry name" value="Sortase_Class_E"/>
</dbReference>
<gene>
    <name evidence="3" type="ORF">GON03_10360</name>
</gene>
<dbReference type="CDD" id="cd05830">
    <property type="entry name" value="Sortase_E"/>
    <property type="match status" value="1"/>
</dbReference>
<keyword evidence="4" id="KW-1185">Reference proteome</keyword>
<organism evidence="3 4">
    <name type="scientific">Nocardioides agri</name>
    <dbReference type="NCBI Taxonomy" id="2682843"/>
    <lineage>
        <taxon>Bacteria</taxon>
        <taxon>Bacillati</taxon>
        <taxon>Actinomycetota</taxon>
        <taxon>Actinomycetes</taxon>
        <taxon>Propionibacteriales</taxon>
        <taxon>Nocardioidaceae</taxon>
        <taxon>Nocardioides</taxon>
    </lineage>
</organism>
<dbReference type="AlphaFoldDB" id="A0A6L6XS31"/>